<organism evidence="2 3">
    <name type="scientific">Nematostella vectensis</name>
    <name type="common">Starlet sea anemone</name>
    <dbReference type="NCBI Taxonomy" id="45351"/>
    <lineage>
        <taxon>Eukaryota</taxon>
        <taxon>Metazoa</taxon>
        <taxon>Cnidaria</taxon>
        <taxon>Anthozoa</taxon>
        <taxon>Hexacorallia</taxon>
        <taxon>Actiniaria</taxon>
        <taxon>Edwardsiidae</taxon>
        <taxon>Nematostella</taxon>
    </lineage>
</organism>
<evidence type="ECO:0000313" key="3">
    <source>
        <dbReference type="Proteomes" id="UP000001593"/>
    </source>
</evidence>
<keyword evidence="3" id="KW-1185">Reference proteome</keyword>
<dbReference type="PROSITE" id="PS50104">
    <property type="entry name" value="TIR"/>
    <property type="match status" value="1"/>
</dbReference>
<dbReference type="InterPro" id="IPR035897">
    <property type="entry name" value="Toll_tir_struct_dom_sf"/>
</dbReference>
<dbReference type="SUPFAM" id="SSF52200">
    <property type="entry name" value="Toll/Interleukin receptor TIR domain"/>
    <property type="match status" value="1"/>
</dbReference>
<protein>
    <recommendedName>
        <fullName evidence="1">TIR domain-containing protein</fullName>
    </recommendedName>
</protein>
<dbReference type="HOGENOM" id="CLU_053932_3_1_1"/>
<dbReference type="EMBL" id="DS469647">
    <property type="protein sequence ID" value="EDO37422.1"/>
    <property type="molecule type" value="Genomic_DNA"/>
</dbReference>
<feature type="non-terminal residue" evidence="2">
    <location>
        <position position="1"/>
    </location>
</feature>
<dbReference type="OMA" id="AGFKCCI"/>
<feature type="domain" description="TIR" evidence="1">
    <location>
        <begin position="1"/>
        <end position="117"/>
    </location>
</feature>
<dbReference type="InParanoid" id="A7SFW6"/>
<evidence type="ECO:0000313" key="2">
    <source>
        <dbReference type="EMBL" id="EDO37422.1"/>
    </source>
</evidence>
<dbReference type="eggNOG" id="KOG4641">
    <property type="taxonomic scope" value="Eukaryota"/>
</dbReference>
<dbReference type="Pfam" id="PF13676">
    <property type="entry name" value="TIR_2"/>
    <property type="match status" value="1"/>
</dbReference>
<accession>A7SFW6</accession>
<dbReference type="PhylomeDB" id="A7SFW6"/>
<dbReference type="Gene3D" id="3.40.50.10140">
    <property type="entry name" value="Toll/interleukin-1 receptor homology (TIR) domain"/>
    <property type="match status" value="1"/>
</dbReference>
<reference evidence="2 3" key="1">
    <citation type="journal article" date="2007" name="Science">
        <title>Sea anemone genome reveals ancestral eumetazoan gene repertoire and genomic organization.</title>
        <authorList>
            <person name="Putnam N.H."/>
            <person name="Srivastava M."/>
            <person name="Hellsten U."/>
            <person name="Dirks B."/>
            <person name="Chapman J."/>
            <person name="Salamov A."/>
            <person name="Terry A."/>
            <person name="Shapiro H."/>
            <person name="Lindquist E."/>
            <person name="Kapitonov V.V."/>
            <person name="Jurka J."/>
            <person name="Genikhovich G."/>
            <person name="Grigoriev I.V."/>
            <person name="Lucas S.M."/>
            <person name="Steele R.E."/>
            <person name="Finnerty J.R."/>
            <person name="Technau U."/>
            <person name="Martindale M.Q."/>
            <person name="Rokhsar D.S."/>
        </authorList>
    </citation>
    <scope>NUCLEOTIDE SEQUENCE [LARGE SCALE GENOMIC DNA]</scope>
    <source>
        <strain evidence="3">CH2 X CH6</strain>
    </source>
</reference>
<dbReference type="PANTHER" id="PTHR16253">
    <property type="entry name" value="TETRATRICOPEPTIDE REPEAT PROTEIN 22"/>
    <property type="match status" value="1"/>
</dbReference>
<gene>
    <name evidence="2" type="ORF">NEMVEDRAFT_v1g57985</name>
</gene>
<proteinExistence type="predicted"/>
<dbReference type="GO" id="GO:0007165">
    <property type="term" value="P:signal transduction"/>
    <property type="evidence" value="ECO:0007669"/>
    <property type="project" value="InterPro"/>
</dbReference>
<dbReference type="SMART" id="SM00255">
    <property type="entry name" value="TIR"/>
    <property type="match status" value="1"/>
</dbReference>
<dbReference type="InterPro" id="IPR000157">
    <property type="entry name" value="TIR_dom"/>
</dbReference>
<sequence>FICYSSKDIKFAKELQERLENAGFKCCIDLRDFMPGEAIVVNIANAIYHSRKTLAILSPDFIESEYCKHELHQALNRSIRAHQVVAILYRECNVPLELRHKTYLDYLNCYVKPHFWE</sequence>
<dbReference type="PANTHER" id="PTHR16253:SF0">
    <property type="entry name" value="TETRATRICOPEPTIDE REPEAT PROTEIN 22"/>
    <property type="match status" value="1"/>
</dbReference>
<dbReference type="Proteomes" id="UP000001593">
    <property type="component" value="Unassembled WGS sequence"/>
</dbReference>
<name>A7SFW6_NEMVE</name>
<dbReference type="AlphaFoldDB" id="A7SFW6"/>
<evidence type="ECO:0000259" key="1">
    <source>
        <dbReference type="PROSITE" id="PS50104"/>
    </source>
</evidence>
<dbReference type="InterPro" id="IPR042342">
    <property type="entry name" value="TTC22"/>
</dbReference>
<dbReference type="STRING" id="45351.A7SFW6"/>
<feature type="non-terminal residue" evidence="2">
    <location>
        <position position="117"/>
    </location>
</feature>